<keyword evidence="2" id="KW-1185">Reference proteome</keyword>
<comment type="caution">
    <text evidence="1">The sequence shown here is derived from an EMBL/GenBank/DDBJ whole genome shotgun (WGS) entry which is preliminary data.</text>
</comment>
<sequence>MLAEAIAQLKTSQALLKKFVAGIENPTDDATLIQLRNDLVDYGESLSVVTYFFKDQAENELKNYELRNILQQQYTLLQAIIGELQSTEGQAEAKAKFDLTPGAIRRLTESLKGITELNRTLQKEPNLVVDLAKVPVTKESAAPEKNGFFKRLFKK</sequence>
<evidence type="ECO:0000313" key="1">
    <source>
        <dbReference type="EMBL" id="MBO0449483.1"/>
    </source>
</evidence>
<name>A0ABS3H8I2_9ENTE</name>
<dbReference type="EMBL" id="JAFLVT010000008">
    <property type="protein sequence ID" value="MBO0449483.1"/>
    <property type="molecule type" value="Genomic_DNA"/>
</dbReference>
<organism evidence="1 2">
    <name type="scientific">Candidatus Enterococcus myersii</name>
    <dbReference type="NCBI Taxonomy" id="2815322"/>
    <lineage>
        <taxon>Bacteria</taxon>
        <taxon>Bacillati</taxon>
        <taxon>Bacillota</taxon>
        <taxon>Bacilli</taxon>
        <taxon>Lactobacillales</taxon>
        <taxon>Enterococcaceae</taxon>
        <taxon>Enterococcus</taxon>
    </lineage>
</organism>
<protein>
    <submittedName>
        <fullName evidence="1">Uncharacterized protein</fullName>
    </submittedName>
</protein>
<gene>
    <name evidence="1" type="ORF">JZO76_08015</name>
</gene>
<dbReference type="Proteomes" id="UP000664256">
    <property type="component" value="Unassembled WGS sequence"/>
</dbReference>
<evidence type="ECO:0000313" key="2">
    <source>
        <dbReference type="Proteomes" id="UP000664256"/>
    </source>
</evidence>
<dbReference type="RefSeq" id="WP_206903587.1">
    <property type="nucleotide sequence ID" value="NZ_JAFLVT010000008.1"/>
</dbReference>
<reference evidence="1 2" key="1">
    <citation type="submission" date="2021-03" db="EMBL/GenBank/DDBJ databases">
        <title>Enterococcal diversity collection.</title>
        <authorList>
            <person name="Gilmore M.S."/>
            <person name="Schwartzman J."/>
            <person name="Van Tyne D."/>
            <person name="Martin M."/>
            <person name="Earl A.M."/>
            <person name="Manson A.L."/>
            <person name="Straub T."/>
            <person name="Salamzade R."/>
            <person name="Saavedra J."/>
            <person name="Lebreton F."/>
            <person name="Prichula J."/>
            <person name="Schaufler K."/>
            <person name="Gaca A."/>
            <person name="Sgardioli B."/>
            <person name="Wagenaar J."/>
            <person name="Strong T."/>
        </authorList>
    </citation>
    <scope>NUCLEOTIDE SEQUENCE [LARGE SCALE GENOMIC DNA]</scope>
    <source>
        <strain evidence="1 2">MJM12</strain>
    </source>
</reference>
<accession>A0ABS3H8I2</accession>
<proteinExistence type="predicted"/>